<dbReference type="STRING" id="1144548.SAMN05443287_107262"/>
<reference evidence="4" key="1">
    <citation type="submission" date="2016-10" db="EMBL/GenBank/DDBJ databases">
        <authorList>
            <person name="Varghese N."/>
            <person name="Submissions S."/>
        </authorList>
    </citation>
    <scope>NUCLEOTIDE SEQUENCE [LARGE SCALE GENOMIC DNA]</scope>
    <source>
        <strain evidence="4">CGMCC 4.7038</strain>
    </source>
</reference>
<dbReference type="InterPro" id="IPR012336">
    <property type="entry name" value="Thioredoxin-like_fold"/>
</dbReference>
<protein>
    <submittedName>
        <fullName evidence="3">Thiol-disulfide isomerase or thioredoxin</fullName>
    </submittedName>
</protein>
<keyword evidence="3" id="KW-0413">Isomerase</keyword>
<dbReference type="Proteomes" id="UP000198707">
    <property type="component" value="Unassembled WGS sequence"/>
</dbReference>
<dbReference type="PANTHER" id="PTHR46388:SF2">
    <property type="entry name" value="NHL REPEAT-CONTAINING PROTEIN 2"/>
    <property type="match status" value="1"/>
</dbReference>
<keyword evidence="4" id="KW-1185">Reference proteome</keyword>
<evidence type="ECO:0000313" key="3">
    <source>
        <dbReference type="EMBL" id="SEJ76705.1"/>
    </source>
</evidence>
<dbReference type="PROSITE" id="PS51352">
    <property type="entry name" value="THIOREDOXIN_2"/>
    <property type="match status" value="1"/>
</dbReference>
<dbReference type="GO" id="GO:0016853">
    <property type="term" value="F:isomerase activity"/>
    <property type="evidence" value="ECO:0007669"/>
    <property type="project" value="UniProtKB-KW"/>
</dbReference>
<feature type="domain" description="Thioredoxin" evidence="2">
    <location>
        <begin position="1"/>
        <end position="146"/>
    </location>
</feature>
<dbReference type="Pfam" id="PF13905">
    <property type="entry name" value="Thioredoxin_8"/>
    <property type="match status" value="1"/>
</dbReference>
<keyword evidence="1" id="KW-0677">Repeat</keyword>
<gene>
    <name evidence="3" type="ORF">SAMN05443287_107262</name>
</gene>
<dbReference type="CDD" id="cd14951">
    <property type="entry name" value="NHL-2_like"/>
    <property type="match status" value="1"/>
</dbReference>
<accession>A0A1H7BTI8</accession>
<proteinExistence type="predicted"/>
<dbReference type="AlphaFoldDB" id="A0A1H7BTI8"/>
<dbReference type="InterPro" id="IPR011042">
    <property type="entry name" value="6-blade_b-propeller_TolB-like"/>
</dbReference>
<dbReference type="SUPFAM" id="SSF101898">
    <property type="entry name" value="NHL repeat"/>
    <property type="match status" value="1"/>
</dbReference>
<dbReference type="OrthoDB" id="9811352at2"/>
<dbReference type="RefSeq" id="WP_092381433.1">
    <property type="nucleotide sequence ID" value="NZ_BOPI01000031.1"/>
</dbReference>
<sequence>MSARVRAPELRGRAWLNTGGKAIRLADLRGKIVIADFWTFCCINCLHVLDELRPLEEKYADVLVVIGVHSPKFEHEKDPAALAAAVERYGVHHPVLDDPELDMWQQYAARAWPTLAVIDPEGYVVATMAGEGHAEGLARLVDDLIATGEAKGTLHRGDGPYVPPAEPQTTLRFPGKAVALPDGGLLVSDSARHRVVELAADGETVVRAIGNGSRGRADGPGGAATFSEPQGLSLLPPHVAEVAGYDLVVADTVNHLLRGVRLATGEVVTVAGTGRQWRSTVDDHAHDALSVDLSSPWDLAWYDGKIVIAMAGIHQLWWFDPIKRTAGMYAGTTVEALRDGPLAQAWLAQPSGLAVSTDGTRLWVADSETSAIRYVENGVLGTAVGQGLFDFGHVDGPAAQALLQHPLGVCALPDGSVLIADTYNGAVRRYDPTTDSVATVATGLAEPSDLVLTPDGTVLVVESAAHRITRLAPGSLSAAGASTVDGPRHRTERTPTELAAGEVVLDVVFTPAPGQKLDETYGPSTRLVVSASPPELLVEGAGTSTELSRRLVIDGSVTDGVLQVTAQAATCDADVEHAACHLTRQDWGVPVRVVDGGLARLPLILRGMDAG</sequence>
<evidence type="ECO:0000259" key="2">
    <source>
        <dbReference type="PROSITE" id="PS51352"/>
    </source>
</evidence>
<dbReference type="InterPro" id="IPR013766">
    <property type="entry name" value="Thioredoxin_domain"/>
</dbReference>
<dbReference type="Gene3D" id="3.40.30.10">
    <property type="entry name" value="Glutaredoxin"/>
    <property type="match status" value="1"/>
</dbReference>
<organism evidence="3 4">
    <name type="scientific">Micromonospora phaseoli</name>
    <dbReference type="NCBI Taxonomy" id="1144548"/>
    <lineage>
        <taxon>Bacteria</taxon>
        <taxon>Bacillati</taxon>
        <taxon>Actinomycetota</taxon>
        <taxon>Actinomycetes</taxon>
        <taxon>Micromonosporales</taxon>
        <taxon>Micromonosporaceae</taxon>
        <taxon>Micromonospora</taxon>
    </lineage>
</organism>
<dbReference type="PANTHER" id="PTHR46388">
    <property type="entry name" value="NHL REPEAT-CONTAINING PROTEIN 2"/>
    <property type="match status" value="1"/>
</dbReference>
<dbReference type="SUPFAM" id="SSF52833">
    <property type="entry name" value="Thioredoxin-like"/>
    <property type="match status" value="1"/>
</dbReference>
<dbReference type="InterPro" id="IPR036249">
    <property type="entry name" value="Thioredoxin-like_sf"/>
</dbReference>
<name>A0A1H7BTI8_9ACTN</name>
<dbReference type="Gene3D" id="2.120.10.30">
    <property type="entry name" value="TolB, C-terminal domain"/>
    <property type="match status" value="2"/>
</dbReference>
<dbReference type="InterPro" id="IPR045302">
    <property type="entry name" value="NHL2_NHL_rpt_dom"/>
</dbReference>
<evidence type="ECO:0000313" key="4">
    <source>
        <dbReference type="Proteomes" id="UP000198707"/>
    </source>
</evidence>
<evidence type="ECO:0000256" key="1">
    <source>
        <dbReference type="ARBA" id="ARBA00022737"/>
    </source>
</evidence>
<dbReference type="Pfam" id="PF01436">
    <property type="entry name" value="NHL"/>
    <property type="match status" value="1"/>
</dbReference>
<dbReference type="EMBL" id="FNYV01000007">
    <property type="protein sequence ID" value="SEJ76705.1"/>
    <property type="molecule type" value="Genomic_DNA"/>
</dbReference>
<dbReference type="InterPro" id="IPR001258">
    <property type="entry name" value="NHL_repeat"/>
</dbReference>